<dbReference type="Gene3D" id="1.10.510.10">
    <property type="entry name" value="Transferase(Phosphotransferase) domain 1"/>
    <property type="match status" value="1"/>
</dbReference>
<proteinExistence type="predicted"/>
<protein>
    <recommendedName>
        <fullName evidence="4">Protein kinase domain-containing protein</fullName>
    </recommendedName>
</protein>
<dbReference type="SUPFAM" id="SSF56112">
    <property type="entry name" value="Protein kinase-like (PK-like)"/>
    <property type="match status" value="1"/>
</dbReference>
<keyword evidence="3" id="KW-1185">Reference proteome</keyword>
<reference evidence="2" key="2">
    <citation type="submission" date="2022-06" db="UniProtKB">
        <authorList>
            <consortium name="EnsemblMetazoa"/>
        </authorList>
    </citation>
    <scope>IDENTIFICATION</scope>
    <source>
        <strain evidence="2">DF5081</strain>
    </source>
</reference>
<sequence length="109" mass="12688">MLHIRKYTPEPLCRQILRVDAHGFDLLMKFLQYEGKDRVSAADALKHPFLRTIAVKCHNLCDEQSVLEADGVQIERELLSADHHHSSRRHHQRGSLAKDKHRMHSSHHT</sequence>
<evidence type="ECO:0008006" key="4">
    <source>
        <dbReference type="Google" id="ProtNLM"/>
    </source>
</evidence>
<evidence type="ECO:0000313" key="3">
    <source>
        <dbReference type="Proteomes" id="UP000005237"/>
    </source>
</evidence>
<dbReference type="AlphaFoldDB" id="A0A8R1HK66"/>
<evidence type="ECO:0000313" key="2">
    <source>
        <dbReference type="EnsemblMetazoa" id="CJA00146.1"/>
    </source>
</evidence>
<evidence type="ECO:0000256" key="1">
    <source>
        <dbReference type="SAM" id="MobiDB-lite"/>
    </source>
</evidence>
<feature type="region of interest" description="Disordered" evidence="1">
    <location>
        <begin position="78"/>
        <end position="109"/>
    </location>
</feature>
<reference evidence="3" key="1">
    <citation type="submission" date="2010-08" db="EMBL/GenBank/DDBJ databases">
        <authorList>
            <consortium name="Caenorhabditis japonica Sequencing Consortium"/>
            <person name="Wilson R.K."/>
        </authorList>
    </citation>
    <scope>NUCLEOTIDE SEQUENCE [LARGE SCALE GENOMIC DNA]</scope>
    <source>
        <strain evidence="3">DF5081</strain>
    </source>
</reference>
<dbReference type="InterPro" id="IPR011009">
    <property type="entry name" value="Kinase-like_dom_sf"/>
</dbReference>
<feature type="compositionally biased region" description="Basic residues" evidence="1">
    <location>
        <begin position="85"/>
        <end position="109"/>
    </location>
</feature>
<accession>A0A8R1HK66</accession>
<dbReference type="Proteomes" id="UP000005237">
    <property type="component" value="Unassembled WGS sequence"/>
</dbReference>
<dbReference type="EnsemblMetazoa" id="CJA00146.1">
    <property type="protein sequence ID" value="CJA00146.1"/>
    <property type="gene ID" value="WBGene00119350"/>
</dbReference>
<name>A0A8R1HK66_CAEJA</name>
<organism evidence="2 3">
    <name type="scientific">Caenorhabditis japonica</name>
    <dbReference type="NCBI Taxonomy" id="281687"/>
    <lineage>
        <taxon>Eukaryota</taxon>
        <taxon>Metazoa</taxon>
        <taxon>Ecdysozoa</taxon>
        <taxon>Nematoda</taxon>
        <taxon>Chromadorea</taxon>
        <taxon>Rhabditida</taxon>
        <taxon>Rhabditina</taxon>
        <taxon>Rhabditomorpha</taxon>
        <taxon>Rhabditoidea</taxon>
        <taxon>Rhabditidae</taxon>
        <taxon>Peloderinae</taxon>
        <taxon>Caenorhabditis</taxon>
    </lineage>
</organism>